<feature type="transmembrane region" description="Helical" evidence="1">
    <location>
        <begin position="272"/>
        <end position="292"/>
    </location>
</feature>
<dbReference type="PANTHER" id="PTHR23028:SF134">
    <property type="entry name" value="PUTATIVE (AFU_ORTHOLOGUE AFUA_4G08520)-RELATED"/>
    <property type="match status" value="1"/>
</dbReference>
<dbReference type="Pfam" id="PF01757">
    <property type="entry name" value="Acyl_transf_3"/>
    <property type="match status" value="1"/>
</dbReference>
<dbReference type="InterPro" id="IPR050879">
    <property type="entry name" value="Acyltransferase_3"/>
</dbReference>
<comment type="caution">
    <text evidence="3">The sequence shown here is derived from an EMBL/GenBank/DDBJ whole genome shotgun (WGS) entry which is preliminary data.</text>
</comment>
<dbReference type="OrthoDB" id="5819582at2759"/>
<feature type="transmembrane region" description="Helical" evidence="1">
    <location>
        <begin position="144"/>
        <end position="163"/>
    </location>
</feature>
<evidence type="ECO:0000313" key="4">
    <source>
        <dbReference type="Proteomes" id="UP000887229"/>
    </source>
</evidence>
<evidence type="ECO:0000259" key="2">
    <source>
        <dbReference type="Pfam" id="PF01757"/>
    </source>
</evidence>
<dbReference type="Proteomes" id="UP000887229">
    <property type="component" value="Unassembled WGS sequence"/>
</dbReference>
<keyword evidence="3" id="KW-0012">Acyltransferase</keyword>
<feature type="transmembrane region" description="Helical" evidence="1">
    <location>
        <begin position="101"/>
        <end position="118"/>
    </location>
</feature>
<protein>
    <submittedName>
        <fullName evidence="3">Acyltransferase family-domain-containing protein</fullName>
    </submittedName>
</protein>
<dbReference type="EMBL" id="MU251253">
    <property type="protein sequence ID" value="KAG9254587.1"/>
    <property type="molecule type" value="Genomic_DNA"/>
</dbReference>
<feature type="transmembrane region" description="Helical" evidence="1">
    <location>
        <begin position="62"/>
        <end position="80"/>
    </location>
</feature>
<evidence type="ECO:0000313" key="3">
    <source>
        <dbReference type="EMBL" id="KAG9254587.1"/>
    </source>
</evidence>
<accession>A0A9P7ZMT4</accession>
<evidence type="ECO:0000256" key="1">
    <source>
        <dbReference type="SAM" id="Phobius"/>
    </source>
</evidence>
<feature type="domain" description="Acyltransferase 3" evidence="2">
    <location>
        <begin position="98"/>
        <end position="492"/>
    </location>
</feature>
<feature type="transmembrane region" description="Helical" evidence="1">
    <location>
        <begin position="191"/>
        <end position="213"/>
    </location>
</feature>
<feature type="transmembrane region" description="Helical" evidence="1">
    <location>
        <begin position="477"/>
        <end position="498"/>
    </location>
</feature>
<keyword evidence="1" id="KW-0812">Transmembrane</keyword>
<sequence>MDGHTSERSSYSFEENMGLLAEKSMSDTDSETGGSVDVETDLKTPRWGLPATTAPLAYLRSIHWRLILVRLAVSLLPIFLQGRHAREQFRTAKLHPTAYLDGIRGLAALFVYFCHYSYQAFTVAEGWGCDVTNYNLLKLPFLRLWYQGPAAVCVFFVISGYALSYRPLKLIRSHDMSGLASTMGSLTFRRWFRLFIPPIISTFMVLLLVQAGAYDATHDFASSSYYNKNVLEPHPERWASAYEQFWDWAWNMFQFIHVWDWTAHGGSTGYDVHLWTISVEYRCSMFLFLVIFATSQLRTLYRFATVLTVTWYTYRNSRWELVLFLCGMLIAEVDLIRGAHGQVPLLPQEERQPVKTYPEIKTAIWSALGILSLYLLCQPDSRGEITPGWIWMTAQIPEWWGADKYRYWQSAGAVLFILAVSQLPPWQKLFNTAVVQYFGKISYAIYLVHGPAMHVIGYRWEAWVYGWTGTYGNWYNVGFALGASLCVPTVIWCADIFWRLVDIPTVRFAKWLESKLADKSG</sequence>
<proteinExistence type="predicted"/>
<keyword evidence="1" id="KW-0472">Membrane</keyword>
<reference evidence="3" key="1">
    <citation type="journal article" date="2021" name="IMA Fungus">
        <title>Genomic characterization of three marine fungi, including Emericellopsis atlantica sp. nov. with signatures of a generalist lifestyle and marine biomass degradation.</title>
        <authorList>
            <person name="Hagestad O.C."/>
            <person name="Hou L."/>
            <person name="Andersen J.H."/>
            <person name="Hansen E.H."/>
            <person name="Altermark B."/>
            <person name="Li C."/>
            <person name="Kuhnert E."/>
            <person name="Cox R.J."/>
            <person name="Crous P.W."/>
            <person name="Spatafora J.W."/>
            <person name="Lail K."/>
            <person name="Amirebrahimi M."/>
            <person name="Lipzen A."/>
            <person name="Pangilinan J."/>
            <person name="Andreopoulos W."/>
            <person name="Hayes R.D."/>
            <person name="Ng V."/>
            <person name="Grigoriev I.V."/>
            <person name="Jackson S.A."/>
            <person name="Sutton T.D.S."/>
            <person name="Dobson A.D.W."/>
            <person name="Rama T."/>
        </authorList>
    </citation>
    <scope>NUCLEOTIDE SEQUENCE</scope>
    <source>
        <strain evidence="3">TS7</strain>
    </source>
</reference>
<dbReference type="PANTHER" id="PTHR23028">
    <property type="entry name" value="ACETYLTRANSFERASE"/>
    <property type="match status" value="1"/>
</dbReference>
<dbReference type="AlphaFoldDB" id="A0A9P7ZMT4"/>
<dbReference type="InterPro" id="IPR002656">
    <property type="entry name" value="Acyl_transf_3_dom"/>
</dbReference>
<name>A0A9P7ZMT4_9HYPO</name>
<gene>
    <name evidence="3" type="ORF">F5Z01DRAFT_80659</name>
</gene>
<keyword evidence="4" id="KW-1185">Reference proteome</keyword>
<keyword evidence="3" id="KW-0808">Transferase</keyword>
<feature type="transmembrane region" description="Helical" evidence="1">
    <location>
        <begin position="437"/>
        <end position="457"/>
    </location>
</feature>
<dbReference type="GeneID" id="70298055"/>
<organism evidence="3 4">
    <name type="scientific">Emericellopsis atlantica</name>
    <dbReference type="NCBI Taxonomy" id="2614577"/>
    <lineage>
        <taxon>Eukaryota</taxon>
        <taxon>Fungi</taxon>
        <taxon>Dikarya</taxon>
        <taxon>Ascomycota</taxon>
        <taxon>Pezizomycotina</taxon>
        <taxon>Sordariomycetes</taxon>
        <taxon>Hypocreomycetidae</taxon>
        <taxon>Hypocreales</taxon>
        <taxon>Bionectriaceae</taxon>
        <taxon>Emericellopsis</taxon>
    </lineage>
</organism>
<dbReference type="RefSeq" id="XP_046118511.1">
    <property type="nucleotide sequence ID" value="XM_046267152.1"/>
</dbReference>
<dbReference type="GO" id="GO:0016747">
    <property type="term" value="F:acyltransferase activity, transferring groups other than amino-acyl groups"/>
    <property type="evidence" value="ECO:0007669"/>
    <property type="project" value="InterPro"/>
</dbReference>
<keyword evidence="1" id="KW-1133">Transmembrane helix</keyword>